<dbReference type="Proteomes" id="UP000040841">
    <property type="component" value="Unassembled WGS sequence"/>
</dbReference>
<dbReference type="RefSeq" id="WP_049678241.1">
    <property type="nucleotide sequence ID" value="NZ_CABMMJ010000002.1"/>
</dbReference>
<proteinExistence type="predicted"/>
<reference evidence="1 2" key="1">
    <citation type="submission" date="2015-03" db="EMBL/GenBank/DDBJ databases">
        <authorList>
            <consortium name="Pathogen Informatics"/>
            <person name="Murphy D."/>
        </authorList>
    </citation>
    <scope>NUCLEOTIDE SEQUENCE [LARGE SCALE GENOMIC DNA]</scope>
    <source>
        <strain evidence="1 2">FE82747</strain>
    </source>
</reference>
<evidence type="ECO:0000313" key="1">
    <source>
        <dbReference type="EMBL" id="CNH77972.1"/>
    </source>
</evidence>
<gene>
    <name evidence="1" type="ORF">ERS008502_01316</name>
</gene>
<evidence type="ECO:0000313" key="2">
    <source>
        <dbReference type="Proteomes" id="UP000040841"/>
    </source>
</evidence>
<dbReference type="EMBL" id="CQBM01000002">
    <property type="protein sequence ID" value="CNH77972.1"/>
    <property type="molecule type" value="Genomic_DNA"/>
</dbReference>
<accession>A0AA36PIN8</accession>
<organism evidence="1 2">
    <name type="scientific">Yersinia mollaretii</name>
    <dbReference type="NCBI Taxonomy" id="33060"/>
    <lineage>
        <taxon>Bacteria</taxon>
        <taxon>Pseudomonadati</taxon>
        <taxon>Pseudomonadota</taxon>
        <taxon>Gammaproteobacteria</taxon>
        <taxon>Enterobacterales</taxon>
        <taxon>Yersiniaceae</taxon>
        <taxon>Yersinia</taxon>
    </lineage>
</organism>
<protein>
    <submittedName>
        <fullName evidence="1">Uncharacterized protein</fullName>
    </submittedName>
</protein>
<comment type="caution">
    <text evidence="1">The sequence shown here is derived from an EMBL/GenBank/DDBJ whole genome shotgun (WGS) entry which is preliminary data.</text>
</comment>
<sequence length="297" mass="34559">MSLLTTSLVDMLKPSKEKKILFYDSFVIEHTLISVSAIVSQVMLLPETYEVNDGGLDRDIDSLISDLPQSSLKLRRDMKAYYLGGNIDIGVLIQDNEEREFISNLFTSEANKLKISNRELVLRSLNASTFLNYFFLFENSIKKIYIEEYQTNPDEFLRSKDLISKLLRKKLKKDNTHSLFYEQLYKRTKTLISEKNLNSLWGVLNFIRNQQAHSNGKFDTKAQDILESKIEEYCASYKDEESKDNTLAIKMLLHVLEEILEQVKENGYITFNNSIENLIKNISIMVMESLYHCEPMK</sequence>
<dbReference type="AlphaFoldDB" id="A0AA36PIN8"/>
<name>A0AA36PIN8_YERMO</name>